<feature type="transmembrane region" description="Helical" evidence="11">
    <location>
        <begin position="202"/>
        <end position="226"/>
    </location>
</feature>
<dbReference type="Gene3D" id="1.20.1070.10">
    <property type="entry name" value="Rhodopsin 7-helix transmembrane proteins"/>
    <property type="match status" value="1"/>
</dbReference>
<evidence type="ECO:0000256" key="10">
    <source>
        <dbReference type="ARBA" id="ARBA00023170"/>
    </source>
</evidence>
<evidence type="ECO:0000313" key="12">
    <source>
        <dbReference type="EMBL" id="QJD77608.1"/>
    </source>
</evidence>
<dbReference type="AlphaFoldDB" id="A0A7L5DME3"/>
<evidence type="ECO:0000256" key="4">
    <source>
        <dbReference type="ARBA" id="ARBA00022606"/>
    </source>
</evidence>
<evidence type="ECO:0000256" key="3">
    <source>
        <dbReference type="ARBA" id="ARBA00022543"/>
    </source>
</evidence>
<evidence type="ECO:0000256" key="8">
    <source>
        <dbReference type="ARBA" id="ARBA00022991"/>
    </source>
</evidence>
<keyword evidence="9 11" id="KW-0472">Membrane</keyword>
<comment type="subcellular location">
    <subcellularLocation>
        <location evidence="1">Membrane</location>
        <topology evidence="1">Multi-pass membrane protein</topology>
    </subcellularLocation>
</comment>
<dbReference type="Proteomes" id="UP000501128">
    <property type="component" value="Chromosome"/>
</dbReference>
<keyword evidence="13" id="KW-1185">Reference proteome</keyword>
<feature type="transmembrane region" description="Helical" evidence="11">
    <location>
        <begin position="169"/>
        <end position="190"/>
    </location>
</feature>
<evidence type="ECO:0000256" key="6">
    <source>
        <dbReference type="ARBA" id="ARBA00022925"/>
    </source>
</evidence>
<keyword evidence="10" id="KW-0675">Receptor</keyword>
<feature type="transmembrane region" description="Helical" evidence="11">
    <location>
        <begin position="132"/>
        <end position="153"/>
    </location>
</feature>
<evidence type="ECO:0000256" key="1">
    <source>
        <dbReference type="ARBA" id="ARBA00004141"/>
    </source>
</evidence>
<feature type="transmembrane region" description="Helical" evidence="11">
    <location>
        <begin position="52"/>
        <end position="69"/>
    </location>
</feature>
<dbReference type="InterPro" id="IPR018229">
    <property type="entry name" value="Rhodopsin_retinal_BS"/>
</dbReference>
<dbReference type="SMART" id="SM01021">
    <property type="entry name" value="Bac_rhodopsin"/>
    <property type="match status" value="1"/>
</dbReference>
<evidence type="ECO:0000256" key="5">
    <source>
        <dbReference type="ARBA" id="ARBA00022692"/>
    </source>
</evidence>
<dbReference type="GO" id="GO:0016020">
    <property type="term" value="C:membrane"/>
    <property type="evidence" value="ECO:0007669"/>
    <property type="project" value="UniProtKB-SubCell"/>
</dbReference>
<dbReference type="PANTHER" id="PTHR28286:SF2">
    <property type="entry name" value="BACTERIORHODOPSIN _OPSIN, NOPA (EUROFUNG)"/>
    <property type="match status" value="1"/>
</dbReference>
<protein>
    <submittedName>
        <fullName evidence="12">Bacteriorhodopsin</fullName>
    </submittedName>
</protein>
<dbReference type="Pfam" id="PF01036">
    <property type="entry name" value="Bac_rhodopsin"/>
    <property type="match status" value="1"/>
</dbReference>
<name>A0A7L5DME3_9BACT</name>
<evidence type="ECO:0000256" key="9">
    <source>
        <dbReference type="ARBA" id="ARBA00023136"/>
    </source>
</evidence>
<dbReference type="PROSITE" id="PS00950">
    <property type="entry name" value="BACTERIAL_OPSIN_1"/>
    <property type="match status" value="1"/>
</dbReference>
<dbReference type="EMBL" id="CP051677">
    <property type="protein sequence ID" value="QJD77608.1"/>
    <property type="molecule type" value="Genomic_DNA"/>
</dbReference>
<dbReference type="InterPro" id="IPR001425">
    <property type="entry name" value="Arc/bac/fun_rhodopsins"/>
</dbReference>
<dbReference type="RefSeq" id="WP_169549551.1">
    <property type="nucleotide sequence ID" value="NZ_CP051677.1"/>
</dbReference>
<keyword evidence="4" id="KW-0716">Sensory transduction</keyword>
<evidence type="ECO:0000256" key="11">
    <source>
        <dbReference type="SAM" id="Phobius"/>
    </source>
</evidence>
<feature type="transmembrane region" description="Helical" evidence="11">
    <location>
        <begin position="107"/>
        <end position="125"/>
    </location>
</feature>
<reference evidence="12 13" key="1">
    <citation type="submission" date="2020-04" db="EMBL/GenBank/DDBJ databases">
        <title>Genome sequencing of novel species.</title>
        <authorList>
            <person name="Heo J."/>
            <person name="Kim S.-J."/>
            <person name="Kim J.-S."/>
            <person name="Hong S.-B."/>
            <person name="Kwon S.-W."/>
        </authorList>
    </citation>
    <scope>NUCLEOTIDE SEQUENCE [LARGE SCALE GENOMIC DNA]</scope>
    <source>
        <strain evidence="12 13">CJU-R4</strain>
    </source>
</reference>
<dbReference type="PANTHER" id="PTHR28286">
    <property type="match status" value="1"/>
</dbReference>
<feature type="transmembrane region" description="Helical" evidence="11">
    <location>
        <begin position="232"/>
        <end position="254"/>
    </location>
</feature>
<evidence type="ECO:0000256" key="2">
    <source>
        <dbReference type="ARBA" id="ARBA00008130"/>
    </source>
</evidence>
<keyword evidence="6" id="KW-0681">Retinal protein</keyword>
<organism evidence="12 13">
    <name type="scientific">Spirosoma rhododendri</name>
    <dbReference type="NCBI Taxonomy" id="2728024"/>
    <lineage>
        <taxon>Bacteria</taxon>
        <taxon>Pseudomonadati</taxon>
        <taxon>Bacteroidota</taxon>
        <taxon>Cytophagia</taxon>
        <taxon>Cytophagales</taxon>
        <taxon>Cytophagaceae</taxon>
        <taxon>Spirosoma</taxon>
    </lineage>
</organism>
<accession>A0A7L5DME3</accession>
<dbReference type="GO" id="GO:0005216">
    <property type="term" value="F:monoatomic ion channel activity"/>
    <property type="evidence" value="ECO:0007669"/>
    <property type="project" value="InterPro"/>
</dbReference>
<feature type="transmembrane region" description="Helical" evidence="11">
    <location>
        <begin position="20"/>
        <end position="40"/>
    </location>
</feature>
<dbReference type="SUPFAM" id="SSF81321">
    <property type="entry name" value="Family A G protein-coupled receptor-like"/>
    <property type="match status" value="1"/>
</dbReference>
<keyword evidence="8" id="KW-0157">Chromophore</keyword>
<gene>
    <name evidence="12" type="ORF">HH216_03630</name>
</gene>
<dbReference type="KEGG" id="srho:HH216_03630"/>
<keyword evidence="7 11" id="KW-1133">Transmembrane helix</keyword>
<evidence type="ECO:0000313" key="13">
    <source>
        <dbReference type="Proteomes" id="UP000501128"/>
    </source>
</evidence>
<dbReference type="GO" id="GO:0007602">
    <property type="term" value="P:phototransduction"/>
    <property type="evidence" value="ECO:0007669"/>
    <property type="project" value="UniProtKB-KW"/>
</dbReference>
<keyword evidence="5 11" id="KW-0812">Transmembrane</keyword>
<evidence type="ECO:0000256" key="7">
    <source>
        <dbReference type="ARBA" id="ARBA00022989"/>
    </source>
</evidence>
<sequence length="267" mass="29681">MELSETFIPTAGTVGLLPMLVYYSLIVTSLVFLAQAAFTFTTRPLAEPEHQVSHIISGVIAIVAGYAYFQMQGFYHDMLAELATVADPTDRQTLMRESYPAISQYRYMDWAITTPLLLLTMVRLLNVPLRDVARPIILMLVADLFMIVTGYIGEQQLTFDQEAIVGPKLIWGAVSTVGYVLVPWTLYKLYRQYGASPKLDRTFQLVALTTVTFWGIYPIGYILSAVGVDTNIIHIALCFGDVVNKTGVAALLFLSTHQQKSAQLTPD</sequence>
<proteinExistence type="inferred from homology"/>
<comment type="similarity">
    <text evidence="2">Belongs to the archaeal/bacterial/fungal opsin family.</text>
</comment>
<dbReference type="GO" id="GO:0009881">
    <property type="term" value="F:photoreceptor activity"/>
    <property type="evidence" value="ECO:0007669"/>
    <property type="project" value="UniProtKB-KW"/>
</dbReference>
<keyword evidence="3" id="KW-0600">Photoreceptor protein</keyword>